<sequence length="258" mass="29922">GGAEKMSKDGKNRGEIILPGEAGFGDYINLFGQRIPRFAIKPLDRKKWITQKWPLSDLLIRDHLEGKHYIAVLGKYYPGYAIFDIDSRSKAEAGEIRARAGLDKSNSMMYSSESKDSHHIIWIPEYHGKPPTLNLLGDVLKNFIRMEGIEIYPQRRRPIRLPFGPHQPLLDIEYMGLDSWKQKLYWYEKLNPLDLSSISHHQLILDFEPGPGKLELPSNIFQEAEFLLKEGLQQPSSRRHSQWLILNYLFRQNVPKET</sequence>
<organism evidence="1">
    <name type="scientific">marine sediment metagenome</name>
    <dbReference type="NCBI Taxonomy" id="412755"/>
    <lineage>
        <taxon>unclassified sequences</taxon>
        <taxon>metagenomes</taxon>
        <taxon>ecological metagenomes</taxon>
    </lineage>
</organism>
<gene>
    <name evidence="1" type="ORF">S12H4_43301</name>
</gene>
<reference evidence="1" key="1">
    <citation type="journal article" date="2014" name="Front. Microbiol.">
        <title>High frequency of phylogenetically diverse reductive dehalogenase-homologous genes in deep subseafloor sedimentary metagenomes.</title>
        <authorList>
            <person name="Kawai M."/>
            <person name="Futagami T."/>
            <person name="Toyoda A."/>
            <person name="Takaki Y."/>
            <person name="Nishi S."/>
            <person name="Hori S."/>
            <person name="Arai W."/>
            <person name="Tsubouchi T."/>
            <person name="Morono Y."/>
            <person name="Uchiyama I."/>
            <person name="Ito T."/>
            <person name="Fujiyama A."/>
            <person name="Inagaki F."/>
            <person name="Takami H."/>
        </authorList>
    </citation>
    <scope>NUCLEOTIDE SEQUENCE</scope>
    <source>
        <strain evidence="1">Expedition CK06-06</strain>
    </source>
</reference>
<accession>X1TNC2</accession>
<feature type="non-terminal residue" evidence="1">
    <location>
        <position position="258"/>
    </location>
</feature>
<feature type="non-terminal residue" evidence="1">
    <location>
        <position position="1"/>
    </location>
</feature>
<evidence type="ECO:0000313" key="1">
    <source>
        <dbReference type="EMBL" id="GAJ06843.1"/>
    </source>
</evidence>
<proteinExistence type="predicted"/>
<dbReference type="EMBL" id="BARW01026564">
    <property type="protein sequence ID" value="GAJ06843.1"/>
    <property type="molecule type" value="Genomic_DNA"/>
</dbReference>
<name>X1TNC2_9ZZZZ</name>
<dbReference type="AlphaFoldDB" id="X1TNC2"/>
<protein>
    <submittedName>
        <fullName evidence="1">Uncharacterized protein</fullName>
    </submittedName>
</protein>
<comment type="caution">
    <text evidence="1">The sequence shown here is derived from an EMBL/GenBank/DDBJ whole genome shotgun (WGS) entry which is preliminary data.</text>
</comment>